<name>A0A9P6X016_RHIOR</name>
<keyword evidence="1 5" id="KW-0479">Metal-binding</keyword>
<dbReference type="Pfam" id="PF03098">
    <property type="entry name" value="An_peroxidase"/>
    <property type="match status" value="2"/>
</dbReference>
<dbReference type="AlphaFoldDB" id="A0A9P6X016"/>
<dbReference type="Gene3D" id="1.10.640.10">
    <property type="entry name" value="Haem peroxidase domain superfamily, animal type"/>
    <property type="match status" value="1"/>
</dbReference>
<dbReference type="GO" id="GO:0020037">
    <property type="term" value="F:heme binding"/>
    <property type="evidence" value="ECO:0007669"/>
    <property type="project" value="InterPro"/>
</dbReference>
<protein>
    <recommendedName>
        <fullName evidence="8">Heme peroxidase</fullName>
    </recommendedName>
</protein>
<proteinExistence type="predicted"/>
<sequence>MVQSKSASSNSASTSKKDIDDHLYFIKNHLDHQGLLEYLKAIVNDIDNKRDKQSKSSIKPSPSSFPTGAKWTWKALTENIKAILNINSNSSGAIKEILSLPINQQLTLLRIIIEQLFSKNYPINDRNNTFEAAIEILSQLRPENQDFVTTASQSFVDGFYNIIPKPFITYVGHQFRTADGSQNSPLFPEVGKAGSNYVMTVTTSSNNNENLPPAKEVFDKLLRRPDGEFTPNKNGVNMMLLYLAVVISHDLFHTDYNDPRRNLTTSYLDLSLLYGNNRAQQVSYRQMKGGLLKPDQWHDKRLVIQPPGVSALMVMFSRNHNYIAKKLLEINENKRFSYGPGKALATEEEQDEHLFQTARLINNGCYLNIITHDFLRTILGVGTNSPFNLNLLANADTPIYGNVVSIEFNFIYRWHPAIGKEDAEYIAKVASALGGSMNGRSKSGYLKKILEGPDSENEHRLDDRVEEFNKHFAHASQEELEKGLPIAGTHRDIKTGSFPDVDIIKALRAGYTQVSSDFGQGQNTPAALEYIEIAAINQARAYGARTFNEFRKFFNVLPLETFEDFSEKPSVQQALKELYGTPDRVELYAGLMVERTKVTGSQLPYTIGRAIISDAANLLRNDRIIVKGLTPTNITNWGYKYTLGDPELSDRVFPSMLTNLFPDATPSSGGFTPEELKDIFTVPKNETN</sequence>
<reference evidence="6" key="1">
    <citation type="journal article" date="2020" name="Microb. Genom.">
        <title>Genetic diversity of clinical and environmental Mucorales isolates obtained from an investigation of mucormycosis cases among solid organ transplant recipients.</title>
        <authorList>
            <person name="Nguyen M.H."/>
            <person name="Kaul D."/>
            <person name="Muto C."/>
            <person name="Cheng S.J."/>
            <person name="Richter R.A."/>
            <person name="Bruno V.M."/>
            <person name="Liu G."/>
            <person name="Beyhan S."/>
            <person name="Sundermann A.J."/>
            <person name="Mounaud S."/>
            <person name="Pasculle A.W."/>
            <person name="Nierman W.C."/>
            <person name="Driscoll E."/>
            <person name="Cumbie R."/>
            <person name="Clancy C.J."/>
            <person name="Dupont C.L."/>
        </authorList>
    </citation>
    <scope>NUCLEOTIDE SEQUENCE</scope>
    <source>
        <strain evidence="6">GL11</strain>
    </source>
</reference>
<evidence type="ECO:0000313" key="7">
    <source>
        <dbReference type="Proteomes" id="UP000716291"/>
    </source>
</evidence>
<dbReference type="GO" id="GO:0046872">
    <property type="term" value="F:metal ion binding"/>
    <property type="evidence" value="ECO:0007669"/>
    <property type="project" value="UniProtKB-KW"/>
</dbReference>
<evidence type="ECO:0000256" key="2">
    <source>
        <dbReference type="ARBA" id="ARBA00022964"/>
    </source>
</evidence>
<organism evidence="6 7">
    <name type="scientific">Rhizopus oryzae</name>
    <name type="common">Mucormycosis agent</name>
    <name type="synonym">Rhizopus arrhizus var. delemar</name>
    <dbReference type="NCBI Taxonomy" id="64495"/>
    <lineage>
        <taxon>Eukaryota</taxon>
        <taxon>Fungi</taxon>
        <taxon>Fungi incertae sedis</taxon>
        <taxon>Mucoromycota</taxon>
        <taxon>Mucoromycotina</taxon>
        <taxon>Mucoromycetes</taxon>
        <taxon>Mucorales</taxon>
        <taxon>Mucorineae</taxon>
        <taxon>Rhizopodaceae</taxon>
        <taxon>Rhizopus</taxon>
    </lineage>
</organism>
<keyword evidence="5" id="KW-0349">Heme</keyword>
<keyword evidence="4 5" id="KW-0408">Iron</keyword>
<evidence type="ECO:0000256" key="3">
    <source>
        <dbReference type="ARBA" id="ARBA00023002"/>
    </source>
</evidence>
<evidence type="ECO:0000256" key="1">
    <source>
        <dbReference type="ARBA" id="ARBA00022723"/>
    </source>
</evidence>
<dbReference type="PANTHER" id="PTHR11903">
    <property type="entry name" value="PROSTAGLANDIN G/H SYNTHASE"/>
    <property type="match status" value="1"/>
</dbReference>
<dbReference type="PANTHER" id="PTHR11903:SF37">
    <property type="entry name" value="PSI-PRODUCING OXYGENASE A"/>
    <property type="match status" value="1"/>
</dbReference>
<dbReference type="InterPro" id="IPR050783">
    <property type="entry name" value="Oxylipin_biosynth_metab"/>
</dbReference>
<evidence type="ECO:0000313" key="6">
    <source>
        <dbReference type="EMBL" id="KAG1302364.1"/>
    </source>
</evidence>
<dbReference type="EMBL" id="JAANQT010002474">
    <property type="protein sequence ID" value="KAG1302364.1"/>
    <property type="molecule type" value="Genomic_DNA"/>
</dbReference>
<feature type="binding site" description="axial binding residue" evidence="5">
    <location>
        <position position="415"/>
    </location>
    <ligand>
        <name>heme b</name>
        <dbReference type="ChEBI" id="CHEBI:60344"/>
    </ligand>
    <ligandPart>
        <name>Fe</name>
        <dbReference type="ChEBI" id="CHEBI:18248"/>
    </ligandPart>
</feature>
<dbReference type="GO" id="GO:0004601">
    <property type="term" value="F:peroxidase activity"/>
    <property type="evidence" value="ECO:0007669"/>
    <property type="project" value="InterPro"/>
</dbReference>
<dbReference type="InterPro" id="IPR010255">
    <property type="entry name" value="Haem_peroxidase_sf"/>
</dbReference>
<gene>
    <name evidence="6" type="ORF">G6F64_010988</name>
</gene>
<evidence type="ECO:0008006" key="8">
    <source>
        <dbReference type="Google" id="ProtNLM"/>
    </source>
</evidence>
<keyword evidence="7" id="KW-1185">Reference proteome</keyword>
<accession>A0A9P6X016</accession>
<dbReference type="GO" id="GO:0006979">
    <property type="term" value="P:response to oxidative stress"/>
    <property type="evidence" value="ECO:0007669"/>
    <property type="project" value="InterPro"/>
</dbReference>
<keyword evidence="3" id="KW-0560">Oxidoreductase</keyword>
<dbReference type="GO" id="GO:0051213">
    <property type="term" value="F:dioxygenase activity"/>
    <property type="evidence" value="ECO:0007669"/>
    <property type="project" value="UniProtKB-KW"/>
</dbReference>
<evidence type="ECO:0000256" key="4">
    <source>
        <dbReference type="ARBA" id="ARBA00023004"/>
    </source>
</evidence>
<evidence type="ECO:0000256" key="5">
    <source>
        <dbReference type="PIRSR" id="PIRSR619791-2"/>
    </source>
</evidence>
<comment type="caution">
    <text evidence="6">The sequence shown here is derived from an EMBL/GenBank/DDBJ whole genome shotgun (WGS) entry which is preliminary data.</text>
</comment>
<dbReference type="SUPFAM" id="SSF48113">
    <property type="entry name" value="Heme-dependent peroxidases"/>
    <property type="match status" value="1"/>
</dbReference>
<dbReference type="InterPro" id="IPR037120">
    <property type="entry name" value="Haem_peroxidase_sf_animal"/>
</dbReference>
<dbReference type="InterPro" id="IPR019791">
    <property type="entry name" value="Haem_peroxidase_animal"/>
</dbReference>
<keyword evidence="2" id="KW-0223">Dioxygenase</keyword>
<dbReference type="GO" id="GO:0006631">
    <property type="term" value="P:fatty acid metabolic process"/>
    <property type="evidence" value="ECO:0007669"/>
    <property type="project" value="UniProtKB-ARBA"/>
</dbReference>
<dbReference type="Proteomes" id="UP000716291">
    <property type="component" value="Unassembled WGS sequence"/>
</dbReference>
<dbReference type="PROSITE" id="PS50292">
    <property type="entry name" value="PEROXIDASE_3"/>
    <property type="match status" value="1"/>
</dbReference>